<name>A0ABT3M0G2_9LEPT</name>
<dbReference type="EMBL" id="JAMQPV010000002">
    <property type="protein sequence ID" value="MCW7463127.1"/>
    <property type="molecule type" value="Genomic_DNA"/>
</dbReference>
<dbReference type="RefSeq" id="WP_265375968.1">
    <property type="nucleotide sequence ID" value="NZ_JAMQPV010000002.1"/>
</dbReference>
<evidence type="ECO:0000313" key="2">
    <source>
        <dbReference type="Proteomes" id="UP001209737"/>
    </source>
</evidence>
<protein>
    <recommendedName>
        <fullName evidence="3">Type II toxin-antitoxin system PemK/MazF family toxin</fullName>
    </recommendedName>
</protein>
<evidence type="ECO:0000313" key="1">
    <source>
        <dbReference type="EMBL" id="MCW7463127.1"/>
    </source>
</evidence>
<keyword evidence="2" id="KW-1185">Reference proteome</keyword>
<organism evidence="1 2">
    <name type="scientific">Leptospira limi</name>
    <dbReference type="NCBI Taxonomy" id="2950023"/>
    <lineage>
        <taxon>Bacteria</taxon>
        <taxon>Pseudomonadati</taxon>
        <taxon>Spirochaetota</taxon>
        <taxon>Spirochaetia</taxon>
        <taxon>Leptospirales</taxon>
        <taxon>Leptospiraceae</taxon>
        <taxon>Leptospira</taxon>
    </lineage>
</organism>
<sequence length="114" mass="13067">MISQINGDSNNLTSSDYLIDLYWKDNESPQNFANVSISLLTLCFIPTYNKDSIQLIAIVKKNNGEILKTLEYNESYLTIRQTILILALPFQDLNDKEKIKEKILKSLLNDLAQI</sequence>
<accession>A0ABT3M0G2</accession>
<gene>
    <name evidence="1" type="ORF">ND812_13585</name>
</gene>
<comment type="caution">
    <text evidence="1">The sequence shown here is derived from an EMBL/GenBank/DDBJ whole genome shotgun (WGS) entry which is preliminary data.</text>
</comment>
<reference evidence="1 2" key="1">
    <citation type="submission" date="2022-06" db="EMBL/GenBank/DDBJ databases">
        <title>Leptospira isolates from biofilms formed at urban environments.</title>
        <authorList>
            <person name="Ribeiro P.S."/>
            <person name="Sousa T."/>
            <person name="Carvalho N."/>
            <person name="Aburjaile F."/>
            <person name="Neves F."/>
            <person name="Oliveira D."/>
            <person name="Blanco L."/>
            <person name="Lima J."/>
            <person name="Costa F."/>
            <person name="Brenig B."/>
            <person name="Soares S."/>
            <person name="Ramos R."/>
            <person name="Goes-Neto A."/>
            <person name="Matiuzzi M."/>
            <person name="Azevedo V."/>
            <person name="Ristow P."/>
        </authorList>
    </citation>
    <scope>NUCLEOTIDE SEQUENCE [LARGE SCALE GENOMIC DNA]</scope>
    <source>
        <strain evidence="1 2">VSF25</strain>
    </source>
</reference>
<proteinExistence type="predicted"/>
<evidence type="ECO:0008006" key="3">
    <source>
        <dbReference type="Google" id="ProtNLM"/>
    </source>
</evidence>
<dbReference type="Proteomes" id="UP001209737">
    <property type="component" value="Unassembled WGS sequence"/>
</dbReference>